<comment type="caution">
    <text evidence="7">The sequence shown here is derived from an EMBL/GenBank/DDBJ whole genome shotgun (WGS) entry which is preliminary data.</text>
</comment>
<dbReference type="InterPro" id="IPR016160">
    <property type="entry name" value="Ald_DH_CS_CYS"/>
</dbReference>
<dbReference type="InterPro" id="IPR015424">
    <property type="entry name" value="PyrdxlP-dep_Trfase"/>
</dbReference>
<dbReference type="EMBL" id="BKCJ010000001">
    <property type="protein sequence ID" value="GEU28121.1"/>
    <property type="molecule type" value="Genomic_DNA"/>
</dbReference>
<dbReference type="SUPFAM" id="SSF53383">
    <property type="entry name" value="PLP-dependent transferases"/>
    <property type="match status" value="1"/>
</dbReference>
<reference evidence="7" key="1">
    <citation type="journal article" date="2019" name="Sci. Rep.">
        <title>Draft genome of Tanacetum cinerariifolium, the natural source of mosquito coil.</title>
        <authorList>
            <person name="Yamashiro T."/>
            <person name="Shiraishi A."/>
            <person name="Satake H."/>
            <person name="Nakayama K."/>
        </authorList>
    </citation>
    <scope>NUCLEOTIDE SEQUENCE</scope>
</reference>
<feature type="region of interest" description="Disordered" evidence="5">
    <location>
        <begin position="691"/>
        <end position="775"/>
    </location>
</feature>
<feature type="compositionally biased region" description="Gly residues" evidence="5">
    <location>
        <begin position="1494"/>
        <end position="1503"/>
    </location>
</feature>
<gene>
    <name evidence="7" type="ORF">Tci_000099</name>
</gene>
<dbReference type="PANTHER" id="PTHR11699">
    <property type="entry name" value="ALDEHYDE DEHYDROGENASE-RELATED"/>
    <property type="match status" value="1"/>
</dbReference>
<feature type="region of interest" description="Disordered" evidence="5">
    <location>
        <begin position="1494"/>
        <end position="1517"/>
    </location>
</feature>
<feature type="compositionally biased region" description="Low complexity" evidence="5">
    <location>
        <begin position="402"/>
        <end position="411"/>
    </location>
</feature>
<name>A0A699GEX6_TANCI</name>
<dbReference type="InterPro" id="IPR016163">
    <property type="entry name" value="Ald_DH_C"/>
</dbReference>
<feature type="region of interest" description="Disordered" evidence="5">
    <location>
        <begin position="550"/>
        <end position="584"/>
    </location>
</feature>
<feature type="compositionally biased region" description="Basic residues" evidence="5">
    <location>
        <begin position="700"/>
        <end position="723"/>
    </location>
</feature>
<dbReference type="FunFam" id="3.40.605.10:FF:000007">
    <property type="entry name" value="NAD/NADP-dependent betaine aldehyde dehydrogenase"/>
    <property type="match status" value="1"/>
</dbReference>
<comment type="subunit">
    <text evidence="4">Forms homodimers.</text>
</comment>
<feature type="compositionally biased region" description="Basic and acidic residues" evidence="5">
    <location>
        <begin position="727"/>
        <end position="742"/>
    </location>
</feature>
<feature type="compositionally biased region" description="Basic and acidic residues" evidence="5">
    <location>
        <begin position="427"/>
        <end position="438"/>
    </location>
</feature>
<dbReference type="Gene3D" id="3.40.605.10">
    <property type="entry name" value="Aldehyde Dehydrogenase, Chain A, domain 1"/>
    <property type="match status" value="1"/>
</dbReference>
<evidence type="ECO:0000256" key="5">
    <source>
        <dbReference type="SAM" id="MobiDB-lite"/>
    </source>
</evidence>
<feature type="region of interest" description="Disordered" evidence="5">
    <location>
        <begin position="932"/>
        <end position="1018"/>
    </location>
</feature>
<dbReference type="FunFam" id="3.40.309.10:FF:000012">
    <property type="entry name" value="Betaine aldehyde dehydrogenase"/>
    <property type="match status" value="1"/>
</dbReference>
<feature type="region of interest" description="Disordered" evidence="5">
    <location>
        <begin position="381"/>
        <end position="462"/>
    </location>
</feature>
<evidence type="ECO:0000256" key="1">
    <source>
        <dbReference type="ARBA" id="ARBA00009986"/>
    </source>
</evidence>
<dbReference type="GO" id="GO:0110095">
    <property type="term" value="P:cellular detoxification of aldehyde"/>
    <property type="evidence" value="ECO:0007669"/>
    <property type="project" value="UniProtKB-ARBA"/>
</dbReference>
<evidence type="ECO:0000256" key="2">
    <source>
        <dbReference type="ARBA" id="ARBA00023002"/>
    </source>
</evidence>
<dbReference type="Gene3D" id="3.40.309.10">
    <property type="entry name" value="Aldehyde Dehydrogenase, Chain A, domain 2"/>
    <property type="match status" value="1"/>
</dbReference>
<sequence length="2530" mass="269403">MGKPIKYSQSVDVGGAANCIRWYGEAIDKIYDQIAPTADSSLALITREPVGVVGAMVPWNYPMLMAAWKIAPALAAGNSVVLKPSEKSPLTALRLGEIAVEAGLPPGVFNVVPGYGHEAGAALALHMDVDCIAFTGSTRVGKQIMQMAAQSNLKRAWTELGGKSANIVCADCPDLDAAVAAAIGSIYFNQGQSCNAPSRLFVEEAIRERFLEKALAMMPSFAPGDPLDEATVMGAIVDATQLNTVMGYIEAGKAGGARLLSGGSQVRLDTGGHFVEPTLFDQVDSGMTIAREEIFGPVLAVLGFTDLNEAIRQANGTVYGLHAAVWTSDLTKAVQTSRALRVGTVHVNQYDGDDITVPFGGYKQSGNGRDKSLHAFDNGMRDRRHDRHRTRQNPAQGPVPGRGRNAAAQERAAQHRQWRAAQQPPVRGRDRSGHDLRARSRHAAPGTVGGGERGAGHPRLPELRRHARGPVAARRAAPGAGAVCGARLAAGGGARNGILPGGAQQQSARAAGAAAGPQRQGGVGPAVVFDRRRQRLRSVFPGTVHLLQAAPAGRGNADSRGGRRPDGNQLYPWRSAGAGRPRVPVQARRARDGAAARDLCHLHGQAHGDGTGQRDAHSPERARCGHRRQHLQQPGWRGQRPFLQLYRGAGAVRAGRHAAVCAARQFVPAPVALHVRPHQCALGVRQPHVRLPHPQFHARQPPRGKPRAGRGRQPLPRHGRHAGLRLPGHDANAHCIRTDGRQRGTRARSPAAQPGRRHQPPARLHAAARHPRRPVRGSVLRSEGTGVFHVQPGDQLLGARAPDAAGVGGGMTGTHDGVNWPRVQALAASERADYIARRPASAALAAQAHRHLLFGVPMHWMNDWSTPFPLTVSTASGAHFVDADGIDYADFCFGDTGAMFGHAPAPVAAAIARQARRVRPVGIGRQPLRAALAARSHGAQQDPGVQRLLPRHGGRRLRGPGRGRSHAARQPAGPGARPAGPHGGGGVQRPGRAGCGAGARRRGLRAGRTGHDQRRHGAAAAGLLDRRAGHHRAPWHAAGDRRNPHHQQRSRRLCAGARHAARCAGGRQTDRRRDAVRRLRFYAGAGAPRGTRQAQRAARPLGHRHHAGGQYVCHGGHAGQPGTGDDGGSVRRHVRAGGAAGRWPAGQHCALSPAVVRDAGGGAHGVPVRSRGAARRQRSICADGCGAGAGGAPVSAQSRRVDHAVSQYAAGVPGHQRRGCAATAASVRRLPGGAVLQRREAAVLDCLHVRADGRVDAGLAVHEVLHEARLAARENAQQIVHHQHLARAIGAGADANGRHGQQLRHFLAQRRRHRFQQHHGGAGRLQRQRVGFQAVRAFHGFALHLVAAQLVHRLRRQAQVRADRHAAFGQEAHGVGQPCAAFDLDHVGAGLHQLHGIVVRRFRRAVGAERQVGHDHGGLAAARHGGRVVGQFGHGDGQRGRMAVADHAERIADQQHLHAAAVHQRSEAGVIAGEHGDFFAARAQFGQRMDGNGLGGGRFGGGRGGDKSEDGGDALVGHGGQVVLRRTASRNMDGGRQLQQRHQHERALRHARMRHREGGAVDGGVPVQQQVQVQRARGVAVGAFAPVRLLDVVQCGEQRVRLHRGGDARHGVDVVVAAGIDGRRAIQVRGRHQRAAGQPLQARKGVGHVGAGVAQVGADADIGDASVRVGAAAGARGAGRAAFGGSGRAARAAAAAWRALALGRFAHAGTRRGRDAGSAGSMRGACCTRGAGCAAGAGDQCVAVRFFGFVKGGPPFAQFRIHFARGAAQQQEVVAGTEAQVFQQFMGRLAGAALEARLHGPDVAHVGADLALQRQLFRLRIEHVVGSQVQRGDGLLAGGAVRRPFFQHLVPQQGREQEARRHGLAGGDARIRRVQRQGDELEAHRLFQHHVQERQQAVMQAFLAQLLQARERVAAHEQLEHLVEHARGRHVVDQGRHQRDRRSGRRFDREFQLGGKAHHAQHAHRVFAVARLGLADDAQGFRADVLDAAVVVQHLPVGRVVVHGVDGEVAPHRVFRLRAEGVVAQDAAMFVLGRVVGRGAAEGGHFQQVLAEHHVHDLEALADDEGAAEQLAHLFGRGVGGDVEVLRFHAQQQVAHGAAHHERFEARFLQGAGDAHRVIGQQLGVDAVRFNQLPAIGGGMRFQGGVGIGGDRVAHQRHQRQVVVGIAVEMDGVEIGQRLAHLGQPCLGVDDLAFALRGRAQQAARDIAVDIALGHGGNQVLHAQRLGDRFGHEMVGGRDDGHQVARVLVFFQQRQRGRADLGHHHLGHVPGAHRVELGARERGQRAERKFQVFHGIEGPGLVLGVEAVVATGEFDGVDGADAHQELAPLVVGIDRQQRVVERQATGGGGSAQRGDLFIVGQAVDLVDQPPTHARAQVFAHGQHGGRHGAAAHHVSMVGADFVKQGKGVDLRHGRQFFAIVEQIQVDVGRIQEFGLDGKRRNIAGTQLLGFAAGRGQGLEQVRLAHASVAPQIGKVLTRRARGELRQQRHRLGVLPDLEGVKAVRLVLPLNCPKRHGFLLPRARKWHEIGF</sequence>
<evidence type="ECO:0000313" key="7">
    <source>
        <dbReference type="EMBL" id="GEU28121.1"/>
    </source>
</evidence>
<dbReference type="GO" id="GO:0019145">
    <property type="term" value="F:aminobutyraldehyde dehydrogenase (NAD+) activity"/>
    <property type="evidence" value="ECO:0007669"/>
    <property type="project" value="UniProtKB-ARBA"/>
</dbReference>
<evidence type="ECO:0000256" key="3">
    <source>
        <dbReference type="ARBA" id="ARBA00037921"/>
    </source>
</evidence>
<comment type="pathway">
    <text evidence="3">Amine and polyamine biosynthesis; betaine biosynthesis via choline pathway; betaine from betaine aldehyde: step 1/1.</text>
</comment>
<comment type="similarity">
    <text evidence="1">Belongs to the aldehyde dehydrogenase family.</text>
</comment>
<feature type="compositionally biased region" description="Low complexity" evidence="5">
    <location>
        <begin position="501"/>
        <end position="518"/>
    </location>
</feature>
<feature type="domain" description="Aldehyde dehydrogenase" evidence="6">
    <location>
        <begin position="1"/>
        <end position="378"/>
    </location>
</feature>
<proteinExistence type="inferred from homology"/>
<organism evidence="7">
    <name type="scientific">Tanacetum cinerariifolium</name>
    <name type="common">Dalmatian daisy</name>
    <name type="synonym">Chrysanthemum cinerariifolium</name>
    <dbReference type="NCBI Taxonomy" id="118510"/>
    <lineage>
        <taxon>Eukaryota</taxon>
        <taxon>Viridiplantae</taxon>
        <taxon>Streptophyta</taxon>
        <taxon>Embryophyta</taxon>
        <taxon>Tracheophyta</taxon>
        <taxon>Spermatophyta</taxon>
        <taxon>Magnoliopsida</taxon>
        <taxon>eudicotyledons</taxon>
        <taxon>Gunneridae</taxon>
        <taxon>Pentapetalae</taxon>
        <taxon>asterids</taxon>
        <taxon>campanulids</taxon>
        <taxon>Asterales</taxon>
        <taxon>Asteraceae</taxon>
        <taxon>Asteroideae</taxon>
        <taxon>Anthemideae</taxon>
        <taxon>Anthemidinae</taxon>
        <taxon>Tanacetum</taxon>
    </lineage>
</organism>
<dbReference type="InterPro" id="IPR015422">
    <property type="entry name" value="PyrdxlP-dep_Trfase_small"/>
</dbReference>
<evidence type="ECO:0000259" key="6">
    <source>
        <dbReference type="Pfam" id="PF00171"/>
    </source>
</evidence>
<dbReference type="InterPro" id="IPR016161">
    <property type="entry name" value="Ald_DH/histidinol_DH"/>
</dbReference>
<dbReference type="InterPro" id="IPR015590">
    <property type="entry name" value="Aldehyde_DH_dom"/>
</dbReference>
<dbReference type="Pfam" id="PF00171">
    <property type="entry name" value="Aldedh"/>
    <property type="match status" value="1"/>
</dbReference>
<evidence type="ECO:0000256" key="4">
    <source>
        <dbReference type="ARBA" id="ARBA00062104"/>
    </source>
</evidence>
<feature type="region of interest" description="Disordered" evidence="5">
    <location>
        <begin position="500"/>
        <end position="524"/>
    </location>
</feature>
<feature type="compositionally biased region" description="Gly residues" evidence="5">
    <location>
        <begin position="981"/>
        <end position="997"/>
    </location>
</feature>
<feature type="compositionally biased region" description="Basic residues" evidence="5">
    <location>
        <begin position="755"/>
        <end position="775"/>
    </location>
</feature>
<feature type="compositionally biased region" description="Basic residues" evidence="5">
    <location>
        <begin position="949"/>
        <end position="967"/>
    </location>
</feature>
<keyword evidence="2" id="KW-0560">Oxidoreductase</keyword>
<accession>A0A699GEX6</accession>
<feature type="compositionally biased region" description="Low complexity" evidence="5">
    <location>
        <begin position="968"/>
        <end position="980"/>
    </location>
</feature>
<dbReference type="SUPFAM" id="SSF53720">
    <property type="entry name" value="ALDH-like"/>
    <property type="match status" value="1"/>
</dbReference>
<dbReference type="InterPro" id="IPR016162">
    <property type="entry name" value="Ald_DH_N"/>
</dbReference>
<dbReference type="Gene3D" id="3.90.1150.10">
    <property type="entry name" value="Aspartate Aminotransferase, domain 1"/>
    <property type="match status" value="1"/>
</dbReference>
<protein>
    <recommendedName>
        <fullName evidence="6">Aldehyde dehydrogenase domain-containing protein</fullName>
    </recommendedName>
</protein>
<dbReference type="PROSITE" id="PS00070">
    <property type="entry name" value="ALDEHYDE_DEHYDR_CYS"/>
    <property type="match status" value="1"/>
</dbReference>